<feature type="chain" id="PRO_5042189088" description="Secreted protein" evidence="2">
    <location>
        <begin position="31"/>
        <end position="102"/>
    </location>
</feature>
<dbReference type="EMBL" id="MU842875">
    <property type="protein sequence ID" value="KAK2028663.1"/>
    <property type="molecule type" value="Genomic_DNA"/>
</dbReference>
<feature type="signal peptide" evidence="2">
    <location>
        <begin position="1"/>
        <end position="30"/>
    </location>
</feature>
<evidence type="ECO:0000256" key="2">
    <source>
        <dbReference type="SAM" id="SignalP"/>
    </source>
</evidence>
<dbReference type="AlphaFoldDB" id="A0AAD9M4Z0"/>
<organism evidence="3 4">
    <name type="scientific">Colletotrichum zoysiae</name>
    <dbReference type="NCBI Taxonomy" id="1216348"/>
    <lineage>
        <taxon>Eukaryota</taxon>
        <taxon>Fungi</taxon>
        <taxon>Dikarya</taxon>
        <taxon>Ascomycota</taxon>
        <taxon>Pezizomycotina</taxon>
        <taxon>Sordariomycetes</taxon>
        <taxon>Hypocreomycetidae</taxon>
        <taxon>Glomerellales</taxon>
        <taxon>Glomerellaceae</taxon>
        <taxon>Colletotrichum</taxon>
        <taxon>Colletotrichum graminicola species complex</taxon>
    </lineage>
</organism>
<evidence type="ECO:0000313" key="4">
    <source>
        <dbReference type="Proteomes" id="UP001232148"/>
    </source>
</evidence>
<name>A0AAD9M4Z0_9PEZI</name>
<evidence type="ECO:0000256" key="1">
    <source>
        <dbReference type="SAM" id="MobiDB-lite"/>
    </source>
</evidence>
<evidence type="ECO:0000313" key="3">
    <source>
        <dbReference type="EMBL" id="KAK2028663.1"/>
    </source>
</evidence>
<feature type="region of interest" description="Disordered" evidence="1">
    <location>
        <begin position="81"/>
        <end position="102"/>
    </location>
</feature>
<proteinExistence type="predicted"/>
<keyword evidence="2" id="KW-0732">Signal</keyword>
<evidence type="ECO:0008006" key="5">
    <source>
        <dbReference type="Google" id="ProtNLM"/>
    </source>
</evidence>
<accession>A0AAD9M4Z0</accession>
<feature type="compositionally biased region" description="Polar residues" evidence="1">
    <location>
        <begin position="92"/>
        <end position="102"/>
    </location>
</feature>
<keyword evidence="4" id="KW-1185">Reference proteome</keyword>
<dbReference type="Proteomes" id="UP001232148">
    <property type="component" value="Unassembled WGS sequence"/>
</dbReference>
<comment type="caution">
    <text evidence="3">The sequence shown here is derived from an EMBL/GenBank/DDBJ whole genome shotgun (WGS) entry which is preliminary data.</text>
</comment>
<protein>
    <recommendedName>
        <fullName evidence="5">Secreted protein</fullName>
    </recommendedName>
</protein>
<gene>
    <name evidence="3" type="ORF">LX32DRAFT_652988</name>
</gene>
<reference evidence="3" key="1">
    <citation type="submission" date="2021-06" db="EMBL/GenBank/DDBJ databases">
        <title>Comparative genomics, transcriptomics and evolutionary studies reveal genomic signatures of adaptation to plant cell wall in hemibiotrophic fungi.</title>
        <authorList>
            <consortium name="DOE Joint Genome Institute"/>
            <person name="Baroncelli R."/>
            <person name="Diaz J.F."/>
            <person name="Benocci T."/>
            <person name="Peng M."/>
            <person name="Battaglia E."/>
            <person name="Haridas S."/>
            <person name="Andreopoulos W."/>
            <person name="Labutti K."/>
            <person name="Pangilinan J."/>
            <person name="Floch G.L."/>
            <person name="Makela M.R."/>
            <person name="Henrissat B."/>
            <person name="Grigoriev I.V."/>
            <person name="Crouch J.A."/>
            <person name="De Vries R.P."/>
            <person name="Sukno S.A."/>
            <person name="Thon M.R."/>
        </authorList>
    </citation>
    <scope>NUCLEOTIDE SEQUENCE</scope>
    <source>
        <strain evidence="3">MAFF235873</strain>
    </source>
</reference>
<sequence length="102" mass="11562">MSGKSSRLSVCLSVCLSLPVWLHLDVRVSSLVCLLFRAVQVQSSPVQSLQTDPLEFRFHTIIGRLLRQRKCLTLFTIGDSYSRQRQKGRPQTPLSQVVSGYR</sequence>